<dbReference type="HOGENOM" id="CLU_096454_0_0_9"/>
<dbReference type="InterPro" id="IPR036505">
    <property type="entry name" value="Amidase/PGRP_sf"/>
</dbReference>
<gene>
    <name evidence="6" type="ORF">CLOSTHATH_05596</name>
</gene>
<keyword evidence="3" id="KW-0378">Hydrolase</keyword>
<dbReference type="EC" id="3.5.1.28" evidence="2"/>
<dbReference type="SMART" id="SM00644">
    <property type="entry name" value="Ami_2"/>
    <property type="match status" value="1"/>
</dbReference>
<dbReference type="GO" id="GO:0008745">
    <property type="term" value="F:N-acetylmuramoyl-L-alanine amidase activity"/>
    <property type="evidence" value="ECO:0007669"/>
    <property type="project" value="UniProtKB-EC"/>
</dbReference>
<accession>D3APP3</accession>
<evidence type="ECO:0000259" key="5">
    <source>
        <dbReference type="SMART" id="SM00644"/>
    </source>
</evidence>
<proteinExistence type="predicted"/>
<dbReference type="SUPFAM" id="SSF69360">
    <property type="entry name" value="Cell wall binding repeat"/>
    <property type="match status" value="1"/>
</dbReference>
<evidence type="ECO:0000313" key="7">
    <source>
        <dbReference type="Proteomes" id="UP000004968"/>
    </source>
</evidence>
<dbReference type="GO" id="GO:0009253">
    <property type="term" value="P:peptidoglycan catabolic process"/>
    <property type="evidence" value="ECO:0007669"/>
    <property type="project" value="InterPro"/>
</dbReference>
<dbReference type="PANTHER" id="PTHR30417">
    <property type="entry name" value="N-ACETYLMURAMOYL-L-ALANINE AMIDASE AMID"/>
    <property type="match status" value="1"/>
</dbReference>
<dbReference type="CDD" id="cd06583">
    <property type="entry name" value="PGRP"/>
    <property type="match status" value="1"/>
</dbReference>
<dbReference type="EMBL" id="ACIO01000598">
    <property type="protein sequence ID" value="EFC96205.1"/>
    <property type="molecule type" value="Genomic_DNA"/>
</dbReference>
<keyword evidence="4" id="KW-0961">Cell wall biogenesis/degradation</keyword>
<comment type="caution">
    <text evidence="6">The sequence shown here is derived from an EMBL/GenBank/DDBJ whole genome shotgun (WGS) entry which is preliminary data.</text>
</comment>
<dbReference type="Pfam" id="PF01510">
    <property type="entry name" value="Amidase_2"/>
    <property type="match status" value="1"/>
</dbReference>
<evidence type="ECO:0000256" key="3">
    <source>
        <dbReference type="ARBA" id="ARBA00022801"/>
    </source>
</evidence>
<dbReference type="SUPFAM" id="SSF55846">
    <property type="entry name" value="N-acetylmuramoyl-L-alanine amidase-like"/>
    <property type="match status" value="1"/>
</dbReference>
<evidence type="ECO:0000313" key="6">
    <source>
        <dbReference type="EMBL" id="EFC96205.1"/>
    </source>
</evidence>
<protein>
    <recommendedName>
        <fullName evidence="2">N-acetylmuramoyl-L-alanine amidase</fullName>
        <ecNumber evidence="2">3.5.1.28</ecNumber>
    </recommendedName>
</protein>
<dbReference type="InterPro" id="IPR051206">
    <property type="entry name" value="NAMLAA_amidase_2"/>
</dbReference>
<dbReference type="InterPro" id="IPR002502">
    <property type="entry name" value="Amidase_domain"/>
</dbReference>
<evidence type="ECO:0000256" key="2">
    <source>
        <dbReference type="ARBA" id="ARBA00011901"/>
    </source>
</evidence>
<sequence>MGPFLDWRLTMLPITKQIKQINCYASQNHPKYIVIHETDNFNKGAGAESHARAHVNGNIATSVHYYVDDVAIYQTLNHTDGAWAVGKQYGTPLVAGVNNNNTINIEICVNPDSNYDKARLNCVDLVKHLIQETGIPADRVIRHYDAKRKWCPRKMMDNPELWTDFCLRIRGQEDEVKSFEDGAGNWHFTVNGELQKARWVKYKNKWFYVDDAGNMVTGYAVIGGMAYMLNPSKADMATYGALLVTKNLGQGNLEVQHVE</sequence>
<dbReference type="GO" id="GO:0071555">
    <property type="term" value="P:cell wall organization"/>
    <property type="evidence" value="ECO:0007669"/>
    <property type="project" value="UniProtKB-KW"/>
</dbReference>
<dbReference type="GO" id="GO:0009254">
    <property type="term" value="P:peptidoglycan turnover"/>
    <property type="evidence" value="ECO:0007669"/>
    <property type="project" value="TreeGrafter"/>
</dbReference>
<dbReference type="Proteomes" id="UP000004968">
    <property type="component" value="Unassembled WGS sequence"/>
</dbReference>
<dbReference type="AlphaFoldDB" id="D3APP3"/>
<evidence type="ECO:0000256" key="1">
    <source>
        <dbReference type="ARBA" id="ARBA00001561"/>
    </source>
</evidence>
<organism evidence="6 7">
    <name type="scientific">Hungatella hathewayi DSM 13479</name>
    <dbReference type="NCBI Taxonomy" id="566550"/>
    <lineage>
        <taxon>Bacteria</taxon>
        <taxon>Bacillati</taxon>
        <taxon>Bacillota</taxon>
        <taxon>Clostridia</taxon>
        <taxon>Lachnospirales</taxon>
        <taxon>Lachnospiraceae</taxon>
        <taxon>Hungatella</taxon>
    </lineage>
</organism>
<reference evidence="6 7" key="1">
    <citation type="submission" date="2010-01" db="EMBL/GenBank/DDBJ databases">
        <authorList>
            <person name="Weinstock G."/>
            <person name="Sodergren E."/>
            <person name="Clifton S."/>
            <person name="Fulton L."/>
            <person name="Fulton B."/>
            <person name="Courtney L."/>
            <person name="Fronick C."/>
            <person name="Harrison M."/>
            <person name="Strong C."/>
            <person name="Farmer C."/>
            <person name="Delahaunty K."/>
            <person name="Markovic C."/>
            <person name="Hall O."/>
            <person name="Minx P."/>
            <person name="Tomlinson C."/>
            <person name="Mitreva M."/>
            <person name="Nelson J."/>
            <person name="Hou S."/>
            <person name="Wollam A."/>
            <person name="Pepin K.H."/>
            <person name="Johnson M."/>
            <person name="Bhonagiri V."/>
            <person name="Nash W.E."/>
            <person name="Warren W."/>
            <person name="Chinwalla A."/>
            <person name="Mardis E.R."/>
            <person name="Wilson R.K."/>
        </authorList>
    </citation>
    <scope>NUCLEOTIDE SEQUENCE [LARGE SCALE GENOMIC DNA]</scope>
    <source>
        <strain evidence="6 7">DSM 13479</strain>
    </source>
</reference>
<name>D3APP3_9FIRM</name>
<comment type="catalytic activity">
    <reaction evidence="1">
        <text>Hydrolyzes the link between N-acetylmuramoyl residues and L-amino acid residues in certain cell-wall glycopeptides.</text>
        <dbReference type="EC" id="3.5.1.28"/>
    </reaction>
</comment>
<feature type="domain" description="N-acetylmuramoyl-L-alanine amidase" evidence="5">
    <location>
        <begin position="19"/>
        <end position="160"/>
    </location>
</feature>
<dbReference type="Gene3D" id="2.10.270.10">
    <property type="entry name" value="Cholin Binding"/>
    <property type="match status" value="1"/>
</dbReference>
<dbReference type="PANTHER" id="PTHR30417:SF1">
    <property type="entry name" value="N-ACETYLMURAMOYL-L-ALANINE AMIDASE AMID"/>
    <property type="match status" value="1"/>
</dbReference>
<evidence type="ECO:0000256" key="4">
    <source>
        <dbReference type="ARBA" id="ARBA00023316"/>
    </source>
</evidence>
<dbReference type="Gene3D" id="3.40.80.10">
    <property type="entry name" value="Peptidoglycan recognition protein-like"/>
    <property type="match status" value="1"/>
</dbReference>